<feature type="region of interest" description="Disordered" evidence="1">
    <location>
        <begin position="269"/>
        <end position="291"/>
    </location>
</feature>
<protein>
    <submittedName>
        <fullName evidence="3">Methyltransferase type 11</fullName>
    </submittedName>
</protein>
<dbReference type="Gene3D" id="3.40.50.150">
    <property type="entry name" value="Vaccinia Virus protein VP39"/>
    <property type="match status" value="1"/>
</dbReference>
<evidence type="ECO:0000313" key="3">
    <source>
        <dbReference type="EMBL" id="KAK6916438.1"/>
    </source>
</evidence>
<accession>A0AAN8UV37</accession>
<comment type="caution">
    <text evidence="3">The sequence shown here is derived from an EMBL/GenBank/DDBJ whole genome shotgun (WGS) entry which is preliminary data.</text>
</comment>
<dbReference type="InterPro" id="IPR029063">
    <property type="entry name" value="SAM-dependent_MTases_sf"/>
</dbReference>
<dbReference type="EMBL" id="JBAMMX010000024">
    <property type="protein sequence ID" value="KAK6916438.1"/>
    <property type="molecule type" value="Genomic_DNA"/>
</dbReference>
<keyword evidence="3" id="KW-0808">Transferase</keyword>
<dbReference type="GO" id="GO:0008757">
    <property type="term" value="F:S-adenosylmethionine-dependent methyltransferase activity"/>
    <property type="evidence" value="ECO:0007669"/>
    <property type="project" value="InterPro"/>
</dbReference>
<feature type="compositionally biased region" description="Basic and acidic residues" evidence="1">
    <location>
        <begin position="281"/>
        <end position="291"/>
    </location>
</feature>
<dbReference type="Pfam" id="PF08241">
    <property type="entry name" value="Methyltransf_11"/>
    <property type="match status" value="1"/>
</dbReference>
<name>A0AAN8UV37_9MAGN</name>
<dbReference type="AlphaFoldDB" id="A0AAN8UV37"/>
<organism evidence="3 4">
    <name type="scientific">Dillenia turbinata</name>
    <dbReference type="NCBI Taxonomy" id="194707"/>
    <lineage>
        <taxon>Eukaryota</taxon>
        <taxon>Viridiplantae</taxon>
        <taxon>Streptophyta</taxon>
        <taxon>Embryophyta</taxon>
        <taxon>Tracheophyta</taxon>
        <taxon>Spermatophyta</taxon>
        <taxon>Magnoliopsida</taxon>
        <taxon>eudicotyledons</taxon>
        <taxon>Gunneridae</taxon>
        <taxon>Pentapetalae</taxon>
        <taxon>Dilleniales</taxon>
        <taxon>Dilleniaceae</taxon>
        <taxon>Dillenia</taxon>
    </lineage>
</organism>
<dbReference type="PANTHER" id="PTHR44843">
    <property type="entry name" value="METHYLTRANSFERASE"/>
    <property type="match status" value="1"/>
</dbReference>
<feature type="domain" description="Methyltransferase type 11" evidence="2">
    <location>
        <begin position="70"/>
        <end position="119"/>
    </location>
</feature>
<reference evidence="3 4" key="1">
    <citation type="submission" date="2023-12" db="EMBL/GenBank/DDBJ databases">
        <title>A high-quality genome assembly for Dillenia turbinata (Dilleniales).</title>
        <authorList>
            <person name="Chanderbali A."/>
        </authorList>
    </citation>
    <scope>NUCLEOTIDE SEQUENCE [LARGE SCALE GENOMIC DNA]</scope>
    <source>
        <strain evidence="3">LSX21</strain>
        <tissue evidence="3">Leaf</tissue>
    </source>
</reference>
<dbReference type="GO" id="GO:0032259">
    <property type="term" value="P:methylation"/>
    <property type="evidence" value="ECO:0007669"/>
    <property type="project" value="UniProtKB-KW"/>
</dbReference>
<dbReference type="CDD" id="cd02440">
    <property type="entry name" value="AdoMet_MTases"/>
    <property type="match status" value="1"/>
</dbReference>
<keyword evidence="3" id="KW-0489">Methyltransferase</keyword>
<dbReference type="InterPro" id="IPR013216">
    <property type="entry name" value="Methyltransf_11"/>
</dbReference>
<evidence type="ECO:0000256" key="1">
    <source>
        <dbReference type="SAM" id="MobiDB-lite"/>
    </source>
</evidence>
<gene>
    <name evidence="3" type="ORF">RJ641_019299</name>
</gene>
<keyword evidence="4" id="KW-1185">Reference proteome</keyword>
<sequence>MENLRREAPPLATDLAAVCRRSLSQTATEPEMSDLTMEGSKHAVNRNRNQNEIGVKDTIGISKKASPPLVTSGQAEKLKFKNSFDFVFSGNGVLDQLKSQMNFAEEITRTLKPKGFLVIHTFVVLHDGCRQKINFEQNKPPTKVAVYSNVMRQSSSHCSSVGKHQITSSSDSQQCSVFKSKKAHLQGSTSFSCGLASSSQLQMGYLCHEDPVGTIQEGSDQNFVDEDPAETSTNLPREKRLKMVSTDPSNKDQVVPSEAFFQAEGLTTSKASSKRVGLPSHDLKPENPERFDSWKSALEPFLRES</sequence>
<evidence type="ECO:0000313" key="4">
    <source>
        <dbReference type="Proteomes" id="UP001370490"/>
    </source>
</evidence>
<evidence type="ECO:0000259" key="2">
    <source>
        <dbReference type="Pfam" id="PF08241"/>
    </source>
</evidence>
<proteinExistence type="predicted"/>
<dbReference type="PANTHER" id="PTHR44843:SF14">
    <property type="entry name" value="METHYLTRANSFERASE TYPE 11 DOMAIN-CONTAINING PROTEIN"/>
    <property type="match status" value="1"/>
</dbReference>
<dbReference type="Proteomes" id="UP001370490">
    <property type="component" value="Unassembled WGS sequence"/>
</dbReference>
<dbReference type="SUPFAM" id="SSF53335">
    <property type="entry name" value="S-adenosyl-L-methionine-dependent methyltransferases"/>
    <property type="match status" value="1"/>
</dbReference>